<feature type="domain" description="TRAF-type" evidence="11">
    <location>
        <begin position="109"/>
        <end position="158"/>
    </location>
</feature>
<feature type="domain" description="RING-type" evidence="9">
    <location>
        <begin position="28"/>
        <end position="67"/>
    </location>
</feature>
<evidence type="ECO:0000256" key="3">
    <source>
        <dbReference type="ARBA" id="ARBA00022723"/>
    </source>
</evidence>
<accession>A0A2B4SJ65</accession>
<proteinExistence type="predicted"/>
<sequence length="411" mass="47729">MADRGESGELPTGYDYDFVSEIDEDFICQICHLPLRNAVLTRCGHRFCVDCLNEHFRRNSPNCPLDREKLDKDKDVFPDKASQRRILSYLIKCPDKCQWVGELRDVEGHKKKCPYVIVQCPNHNCHERMARNLVEEHAAVTCQWRMVSCQFCQKKYPKAEEHIHCETCHMFPLNCSNGCEQVVPREQVERRNLETHIHEDTTSHLGFACKKLAVLQQEFNKENKTLKKQLDDVKKENENLLLKASAQEKEMQKSKMETPTFVWKVTGFDDILRQAKHGRNNEMDSDPFYTGKYGYKLKLSVNPNGDGSGRNTHLSAFVIVMRGEHDGILPWPFNHKVTFTLVDQQESLDERENVVMHFRANTKLENFARPTAEENPGRGYARFVSHEKLRTRRYLVDDTLFIQVDVGPPSV</sequence>
<dbReference type="EMBL" id="LSMT01000066">
    <property type="protein sequence ID" value="PFX29406.1"/>
    <property type="molecule type" value="Genomic_DNA"/>
</dbReference>
<dbReference type="OrthoDB" id="5973446at2759"/>
<dbReference type="SUPFAM" id="SSF49599">
    <property type="entry name" value="TRAF domain-like"/>
    <property type="match status" value="2"/>
</dbReference>
<dbReference type="Gene3D" id="3.30.40.10">
    <property type="entry name" value="Zinc/RING finger domain, C3HC4 (zinc finger)"/>
    <property type="match status" value="3"/>
</dbReference>
<keyword evidence="13" id="KW-1185">Reference proteome</keyword>
<evidence type="ECO:0000313" key="12">
    <source>
        <dbReference type="EMBL" id="PFX29406.1"/>
    </source>
</evidence>
<dbReference type="PROSITE" id="PS00518">
    <property type="entry name" value="ZF_RING_1"/>
    <property type="match status" value="1"/>
</dbReference>
<dbReference type="InterPro" id="IPR018957">
    <property type="entry name" value="Znf_C3HC4_RING-type"/>
</dbReference>
<evidence type="ECO:0000259" key="10">
    <source>
        <dbReference type="PROSITE" id="PS50144"/>
    </source>
</evidence>
<evidence type="ECO:0000256" key="5">
    <source>
        <dbReference type="ARBA" id="ARBA00022771"/>
    </source>
</evidence>
<evidence type="ECO:0000256" key="1">
    <source>
        <dbReference type="ARBA" id="ARBA00004496"/>
    </source>
</evidence>
<dbReference type="Pfam" id="PF21355">
    <property type="entry name" value="TRAF-mep_MATH"/>
    <property type="match status" value="1"/>
</dbReference>
<dbReference type="CDD" id="cd00270">
    <property type="entry name" value="MATH_TRAF_C"/>
    <property type="match status" value="1"/>
</dbReference>
<keyword evidence="2" id="KW-0963">Cytoplasm</keyword>
<dbReference type="InterPro" id="IPR012227">
    <property type="entry name" value="TNF_rcpt-assoc_TRAF_met"/>
</dbReference>
<keyword evidence="4" id="KW-0677">Repeat</keyword>
<dbReference type="PROSITE" id="PS50145">
    <property type="entry name" value="ZF_TRAF"/>
    <property type="match status" value="1"/>
</dbReference>
<keyword evidence="12" id="KW-0675">Receptor</keyword>
<keyword evidence="8" id="KW-0175">Coiled coil</keyword>
<dbReference type="SUPFAM" id="SSF57850">
    <property type="entry name" value="RING/U-box"/>
    <property type="match status" value="1"/>
</dbReference>
<dbReference type="SMART" id="SM00184">
    <property type="entry name" value="RING"/>
    <property type="match status" value="1"/>
</dbReference>
<dbReference type="InterPro" id="IPR001293">
    <property type="entry name" value="Znf_TRAF"/>
</dbReference>
<organism evidence="12 13">
    <name type="scientific">Stylophora pistillata</name>
    <name type="common">Smooth cauliflower coral</name>
    <dbReference type="NCBI Taxonomy" id="50429"/>
    <lineage>
        <taxon>Eukaryota</taxon>
        <taxon>Metazoa</taxon>
        <taxon>Cnidaria</taxon>
        <taxon>Anthozoa</taxon>
        <taxon>Hexacorallia</taxon>
        <taxon>Scleractinia</taxon>
        <taxon>Astrocoeniina</taxon>
        <taxon>Pocilloporidae</taxon>
        <taxon>Stylophora</taxon>
    </lineage>
</organism>
<evidence type="ECO:0000313" key="13">
    <source>
        <dbReference type="Proteomes" id="UP000225706"/>
    </source>
</evidence>
<keyword evidence="6 7" id="KW-0862">Zinc</keyword>
<evidence type="ECO:0000256" key="6">
    <source>
        <dbReference type="ARBA" id="ARBA00022833"/>
    </source>
</evidence>
<dbReference type="GO" id="GO:0005164">
    <property type="term" value="F:tumor necrosis factor receptor binding"/>
    <property type="evidence" value="ECO:0007669"/>
    <property type="project" value="TreeGrafter"/>
</dbReference>
<dbReference type="Gene3D" id="2.60.210.10">
    <property type="entry name" value="Apoptosis, Tumor Necrosis Factor Receptor Associated Protein 2, Chain A"/>
    <property type="match status" value="1"/>
</dbReference>
<dbReference type="PANTHER" id="PTHR10131:SF94">
    <property type="entry name" value="TNF RECEPTOR-ASSOCIATED FACTOR 4"/>
    <property type="match status" value="1"/>
</dbReference>
<evidence type="ECO:0000256" key="4">
    <source>
        <dbReference type="ARBA" id="ARBA00022737"/>
    </source>
</evidence>
<dbReference type="GO" id="GO:0008270">
    <property type="term" value="F:zinc ion binding"/>
    <property type="evidence" value="ECO:0007669"/>
    <property type="project" value="UniProtKB-KW"/>
</dbReference>
<dbReference type="STRING" id="50429.A0A2B4SJ65"/>
<name>A0A2B4SJ65_STYPI</name>
<evidence type="ECO:0000256" key="2">
    <source>
        <dbReference type="ARBA" id="ARBA00022490"/>
    </source>
</evidence>
<comment type="subcellular location">
    <subcellularLocation>
        <location evidence="1">Cytoplasm</location>
    </subcellularLocation>
</comment>
<dbReference type="InterPro" id="IPR008974">
    <property type="entry name" value="TRAF-like"/>
</dbReference>
<dbReference type="InterPro" id="IPR013083">
    <property type="entry name" value="Znf_RING/FYVE/PHD"/>
</dbReference>
<dbReference type="GO" id="GO:0007165">
    <property type="term" value="P:signal transduction"/>
    <property type="evidence" value="ECO:0007669"/>
    <property type="project" value="InterPro"/>
</dbReference>
<keyword evidence="5 7" id="KW-0863">Zinc-finger</keyword>
<dbReference type="Pfam" id="PF02176">
    <property type="entry name" value="zf-TRAF"/>
    <property type="match status" value="1"/>
</dbReference>
<dbReference type="GO" id="GO:0005737">
    <property type="term" value="C:cytoplasm"/>
    <property type="evidence" value="ECO:0007669"/>
    <property type="project" value="UniProtKB-SubCell"/>
</dbReference>
<evidence type="ECO:0000256" key="8">
    <source>
        <dbReference type="SAM" id="Coils"/>
    </source>
</evidence>
<feature type="domain" description="MATH" evidence="10">
    <location>
        <begin position="258"/>
        <end position="406"/>
    </location>
</feature>
<feature type="coiled-coil region" evidence="8">
    <location>
        <begin position="212"/>
        <end position="257"/>
    </location>
</feature>
<dbReference type="FunFam" id="3.30.40.10:FF:000179">
    <property type="entry name" value="TNF receptor-associated factor"/>
    <property type="match status" value="1"/>
</dbReference>
<dbReference type="SMART" id="SM00061">
    <property type="entry name" value="MATH"/>
    <property type="match status" value="1"/>
</dbReference>
<evidence type="ECO:0000259" key="11">
    <source>
        <dbReference type="PROSITE" id="PS50145"/>
    </source>
</evidence>
<protein>
    <submittedName>
        <fullName evidence="12">TNF receptor-associated factor 4</fullName>
    </submittedName>
</protein>
<comment type="caution">
    <text evidence="12">The sequence shown here is derived from an EMBL/GenBank/DDBJ whole genome shotgun (WGS) entry which is preliminary data.</text>
</comment>
<dbReference type="AlphaFoldDB" id="A0A2B4SJ65"/>
<evidence type="ECO:0000256" key="7">
    <source>
        <dbReference type="PROSITE-ProRule" id="PRU00207"/>
    </source>
</evidence>
<dbReference type="GO" id="GO:0043122">
    <property type="term" value="P:regulation of canonical NF-kappaB signal transduction"/>
    <property type="evidence" value="ECO:0007669"/>
    <property type="project" value="TreeGrafter"/>
</dbReference>
<dbReference type="PIRSF" id="PIRSF015614">
    <property type="entry name" value="TRAF"/>
    <property type="match status" value="1"/>
</dbReference>
<reference evidence="13" key="1">
    <citation type="journal article" date="2017" name="bioRxiv">
        <title>Comparative analysis of the genomes of Stylophora pistillata and Acropora digitifera provides evidence for extensive differences between species of corals.</title>
        <authorList>
            <person name="Voolstra C.R."/>
            <person name="Li Y."/>
            <person name="Liew Y.J."/>
            <person name="Baumgarten S."/>
            <person name="Zoccola D."/>
            <person name="Flot J.-F."/>
            <person name="Tambutte S."/>
            <person name="Allemand D."/>
            <person name="Aranda M."/>
        </authorList>
    </citation>
    <scope>NUCLEOTIDE SEQUENCE [LARGE SCALE GENOMIC DNA]</scope>
</reference>
<keyword evidence="3 7" id="KW-0479">Metal-binding</keyword>
<dbReference type="PROSITE" id="PS50089">
    <property type="entry name" value="ZF_RING_2"/>
    <property type="match status" value="1"/>
</dbReference>
<dbReference type="InterPro" id="IPR049342">
    <property type="entry name" value="TRAF1-6_MATH_dom"/>
</dbReference>
<evidence type="ECO:0000259" key="9">
    <source>
        <dbReference type="PROSITE" id="PS50089"/>
    </source>
</evidence>
<dbReference type="InterPro" id="IPR017907">
    <property type="entry name" value="Znf_RING_CS"/>
</dbReference>
<dbReference type="Proteomes" id="UP000225706">
    <property type="component" value="Unassembled WGS sequence"/>
</dbReference>
<dbReference type="PROSITE" id="PS50144">
    <property type="entry name" value="MATH"/>
    <property type="match status" value="1"/>
</dbReference>
<dbReference type="InterPro" id="IPR001841">
    <property type="entry name" value="Znf_RING"/>
</dbReference>
<dbReference type="GO" id="GO:0031625">
    <property type="term" value="F:ubiquitin protein ligase binding"/>
    <property type="evidence" value="ECO:0007669"/>
    <property type="project" value="TreeGrafter"/>
</dbReference>
<dbReference type="PANTHER" id="PTHR10131">
    <property type="entry name" value="TNF RECEPTOR ASSOCIATED FACTOR"/>
    <property type="match status" value="1"/>
</dbReference>
<dbReference type="Pfam" id="PF00097">
    <property type="entry name" value="zf-C3HC4"/>
    <property type="match status" value="1"/>
</dbReference>
<dbReference type="InterPro" id="IPR002083">
    <property type="entry name" value="MATH/TRAF_dom"/>
</dbReference>
<gene>
    <name evidence="12" type="primary">Traf4</name>
    <name evidence="12" type="ORF">AWC38_SpisGene5803</name>
</gene>
<dbReference type="GO" id="GO:0042981">
    <property type="term" value="P:regulation of apoptotic process"/>
    <property type="evidence" value="ECO:0007669"/>
    <property type="project" value="InterPro"/>
</dbReference>
<feature type="zinc finger region" description="TRAF-type" evidence="7">
    <location>
        <begin position="109"/>
        <end position="158"/>
    </location>
</feature>